<dbReference type="InterPro" id="IPR015943">
    <property type="entry name" value="WD40/YVTN_repeat-like_dom_sf"/>
</dbReference>
<dbReference type="Pfam" id="PF23756">
    <property type="entry name" value="Beta-prop_HPS5"/>
    <property type="match status" value="1"/>
</dbReference>
<feature type="compositionally biased region" description="Basic and acidic residues" evidence="1">
    <location>
        <begin position="501"/>
        <end position="513"/>
    </location>
</feature>
<name>A0A8D1M9F2_PIG</name>
<dbReference type="InterPro" id="IPR001680">
    <property type="entry name" value="WD40_rpt"/>
</dbReference>
<reference evidence="4" key="1">
    <citation type="submission" date="2025-08" db="UniProtKB">
        <authorList>
            <consortium name="Ensembl"/>
        </authorList>
    </citation>
    <scope>IDENTIFICATION</scope>
</reference>
<dbReference type="SMART" id="SM00706">
    <property type="entry name" value="TECPR"/>
    <property type="match status" value="7"/>
</dbReference>
<evidence type="ECO:0000259" key="3">
    <source>
        <dbReference type="Pfam" id="PF23756"/>
    </source>
</evidence>
<dbReference type="InterPro" id="IPR009091">
    <property type="entry name" value="RCC1/BLIP-II"/>
</dbReference>
<evidence type="ECO:0000256" key="2">
    <source>
        <dbReference type="SAM" id="Phobius"/>
    </source>
</evidence>
<dbReference type="AlphaFoldDB" id="A0A8D1M9F2"/>
<proteinExistence type="predicted"/>
<keyword evidence="2" id="KW-0812">Transmembrane</keyword>
<dbReference type="Gene3D" id="2.130.10.10">
    <property type="entry name" value="YVTN repeat-like/Quinoprotein amine dehydrogenase"/>
    <property type="match status" value="1"/>
</dbReference>
<evidence type="ECO:0000313" key="5">
    <source>
        <dbReference type="Proteomes" id="UP000694571"/>
    </source>
</evidence>
<feature type="region of interest" description="Disordered" evidence="1">
    <location>
        <begin position="398"/>
        <end position="418"/>
    </location>
</feature>
<feature type="transmembrane region" description="Helical" evidence="2">
    <location>
        <begin position="34"/>
        <end position="60"/>
    </location>
</feature>
<organism evidence="4 5">
    <name type="scientific">Sus scrofa</name>
    <name type="common">Pig</name>
    <dbReference type="NCBI Taxonomy" id="9823"/>
    <lineage>
        <taxon>Eukaryota</taxon>
        <taxon>Metazoa</taxon>
        <taxon>Chordata</taxon>
        <taxon>Craniata</taxon>
        <taxon>Vertebrata</taxon>
        <taxon>Euteleostomi</taxon>
        <taxon>Mammalia</taxon>
        <taxon>Eutheria</taxon>
        <taxon>Laurasiatheria</taxon>
        <taxon>Artiodactyla</taxon>
        <taxon>Suina</taxon>
        <taxon>Suidae</taxon>
        <taxon>Sus</taxon>
    </lineage>
</organism>
<dbReference type="Pfam" id="PF06462">
    <property type="entry name" value="Hyd_WA"/>
    <property type="match status" value="4"/>
</dbReference>
<feature type="transmembrane region" description="Helical" evidence="2">
    <location>
        <begin position="358"/>
        <end position="378"/>
    </location>
</feature>
<feature type="domain" description="HPS5-like beta-propeller" evidence="3">
    <location>
        <begin position="36"/>
        <end position="345"/>
    </location>
</feature>
<dbReference type="InterPro" id="IPR056499">
    <property type="entry name" value="Beta-prop_HPS5-like"/>
</dbReference>
<sequence>MASGSESVTFREFCPLYSLLNAIPTKIQKGFRSVLVYLTALDANGDYIAVGSSVGMLYLYCRHLDRMKKYNCEGKTESITVVKLLSCFDDLVAAGTASGRVAVFQLVSSLPGRNKQLRRFDVTGIHRNSVTALAWSPNGMKLFSGDDKGKIVYSSLDLDQGACHSLLVLEEPASIVQLDYSQKVLLVSTLQRSLLFYTEEKSVQQVGTQPRKSTGKFGACFIPGLCKQSDLTLYACRPGLRLWKADVHGTVQATFILKDVFAGGVKPFELYPRLESSDRGSCSFPEKHLGLVSCFFQEGWVLSWNEYSIYLLDTINQATIAGLEGSGDIVSVSCTENEIFFLKGDRNIIRISSRPEGLASIGFLFFLSFCLFAISWAAPAAYGGSQARGRIGAVATGLRQSHSNSGSEPRLQPTPHACPSSLESTPCCECAGDSPQSLSTDLLSTASSLGSIVDRSSTGSPDQESTLSGEVNGVLSEYNDPEAFSVLEAPAPAPDSASEDSGSRPETPTRDLAGETEPSARWPRGAEGVAGGVPELEEEPHPADRGPGRPLSPCPEQGHSAEVCEVGGLEPEGPQGPFSEAPLLDSPPVPSSPSWAPRAERWLPATRADGGREEQGFLAHAGASGHLGSTPWHAVTDSDTGRKTGADSEGDLETAGAGPSPRASAWGASTHEQPARDQVVTSSDEEDIYAQGLPSSSSETSVAELGAGRSLQDLSRPGPEDPGLLKSDQFAESWMGYSGPGHGILSLAVSEKYVWCLDYKGGLFCSALPGAGLRWQRFEDAVQQVAVSPSGALLWKIEQKSNRAFACGKVTIKGKRHWYEALPQAVFVALSDDTAWIIRTNGDLYLQTGLSVDRPCARAVKIDCPYPLSQVTARNSVVWALTEQRALLYREGVSSFCPEGEQWKCDIISERQALEPVCITLGGQQTLWALDIRGNLWFRTGIVSKKPQGDDDHWWQVSITDYVVFDQCSLFQTIIHATHSVATAAQVPVEKVADKLRMAFWSQQLQCQPSLLGVNSSGVWISSGKNEFHVAKGSLVGTYWNNVVPRGTASATKWAFVLASTAPTKEGSSLWLSQSSKDLYSISAQHAWSRPSTVQLPPDAEMRAYAACQDALWALDSLGQVFIRTLSRSCPTGMHWTRLDLSQLGTVRLTSLSCGNQHVWACDSRGGVYFRVGTQPLNPSLMLPAWIMIEPPVQVGNQLALLSRLSGCCCRGRTVPAQGAPRSGTAISCCKLQHTSQMWLGSRVARLWRRPQLLSNLTPRANATGAGIKSKQTLLKV</sequence>
<feature type="region of interest" description="Disordered" evidence="1">
    <location>
        <begin position="490"/>
        <end position="700"/>
    </location>
</feature>
<evidence type="ECO:0000313" key="4">
    <source>
        <dbReference type="Ensembl" id="ENSSSCP00050019566.1"/>
    </source>
</evidence>
<protein>
    <recommendedName>
        <fullName evidence="3">HPS5-like beta-propeller domain-containing protein</fullName>
    </recommendedName>
</protein>
<keyword evidence="2" id="KW-1133">Transmembrane helix</keyword>
<dbReference type="SUPFAM" id="SSF50978">
    <property type="entry name" value="WD40 repeat-like"/>
    <property type="match status" value="1"/>
</dbReference>
<dbReference type="InterPro" id="IPR006624">
    <property type="entry name" value="Beta-propeller_rpt_TECPR"/>
</dbReference>
<dbReference type="SUPFAM" id="SSF50985">
    <property type="entry name" value="RCC1/BLIP-II"/>
    <property type="match status" value="1"/>
</dbReference>
<accession>A0A8D1M9F2</accession>
<dbReference type="SMART" id="SM00320">
    <property type="entry name" value="WD40"/>
    <property type="match status" value="3"/>
</dbReference>
<feature type="compositionally biased region" description="Polar residues" evidence="1">
    <location>
        <begin position="398"/>
        <end position="407"/>
    </location>
</feature>
<dbReference type="PANTHER" id="PTHR23287:SF16">
    <property type="entry name" value="TECTONIN BETA-PROPELLER REPEAT-CONTAINING PROTEIN 2"/>
    <property type="match status" value="1"/>
</dbReference>
<dbReference type="Proteomes" id="UP000694571">
    <property type="component" value="Unplaced"/>
</dbReference>
<feature type="compositionally biased region" description="Low complexity" evidence="1">
    <location>
        <begin position="490"/>
        <end position="500"/>
    </location>
</feature>
<evidence type="ECO:0000256" key="1">
    <source>
        <dbReference type="SAM" id="MobiDB-lite"/>
    </source>
</evidence>
<dbReference type="Ensembl" id="ENSSSCT00050047156.1">
    <property type="protein sequence ID" value="ENSSSCP00050019566.1"/>
    <property type="gene ID" value="ENSSSCG00050035057.1"/>
</dbReference>
<dbReference type="InterPro" id="IPR036322">
    <property type="entry name" value="WD40_repeat_dom_sf"/>
</dbReference>
<dbReference type="PANTHER" id="PTHR23287">
    <property type="entry name" value="RUBY-EYE2-LIKE PROTEIN"/>
    <property type="match status" value="1"/>
</dbReference>
<keyword evidence="2" id="KW-0472">Membrane</keyword>